<comment type="caution">
    <text evidence="3">The sequence shown here is derived from an EMBL/GenBank/DDBJ whole genome shotgun (WGS) entry which is preliminary data.</text>
</comment>
<evidence type="ECO:0000256" key="1">
    <source>
        <dbReference type="SAM" id="MobiDB-lite"/>
    </source>
</evidence>
<dbReference type="GO" id="GO:0007165">
    <property type="term" value="P:signal transduction"/>
    <property type="evidence" value="ECO:0007669"/>
    <property type="project" value="InterPro"/>
</dbReference>
<evidence type="ECO:0000259" key="2">
    <source>
        <dbReference type="PROSITE" id="PS50017"/>
    </source>
</evidence>
<dbReference type="SUPFAM" id="SSF47986">
    <property type="entry name" value="DEATH domain"/>
    <property type="match status" value="1"/>
</dbReference>
<name>A0A8S3QU65_MYTED</name>
<dbReference type="Proteomes" id="UP000683360">
    <property type="component" value="Unassembled WGS sequence"/>
</dbReference>
<reference evidence="3" key="1">
    <citation type="submission" date="2021-03" db="EMBL/GenBank/DDBJ databases">
        <authorList>
            <person name="Bekaert M."/>
        </authorList>
    </citation>
    <scope>NUCLEOTIDE SEQUENCE</scope>
</reference>
<gene>
    <name evidence="3" type="ORF">MEDL_14813</name>
</gene>
<dbReference type="InterPro" id="IPR000488">
    <property type="entry name" value="Death_dom"/>
</dbReference>
<accession>A0A8S3QU65</accession>
<dbReference type="InterPro" id="IPR011029">
    <property type="entry name" value="DEATH-like_dom_sf"/>
</dbReference>
<feature type="region of interest" description="Disordered" evidence="1">
    <location>
        <begin position="1"/>
        <end position="46"/>
    </location>
</feature>
<dbReference type="OrthoDB" id="6145261at2759"/>
<proteinExistence type="predicted"/>
<dbReference type="PROSITE" id="PS50017">
    <property type="entry name" value="DEATH_DOMAIN"/>
    <property type="match status" value="1"/>
</dbReference>
<evidence type="ECO:0000313" key="4">
    <source>
        <dbReference type="Proteomes" id="UP000683360"/>
    </source>
</evidence>
<evidence type="ECO:0000313" key="3">
    <source>
        <dbReference type="EMBL" id="CAG2200142.1"/>
    </source>
</evidence>
<keyword evidence="4" id="KW-1185">Reference proteome</keyword>
<protein>
    <recommendedName>
        <fullName evidence="2">Death domain-containing protein</fullName>
    </recommendedName>
</protein>
<organism evidence="3 4">
    <name type="scientific">Mytilus edulis</name>
    <name type="common">Blue mussel</name>
    <dbReference type="NCBI Taxonomy" id="6550"/>
    <lineage>
        <taxon>Eukaryota</taxon>
        <taxon>Metazoa</taxon>
        <taxon>Spiralia</taxon>
        <taxon>Lophotrochozoa</taxon>
        <taxon>Mollusca</taxon>
        <taxon>Bivalvia</taxon>
        <taxon>Autobranchia</taxon>
        <taxon>Pteriomorphia</taxon>
        <taxon>Mytilida</taxon>
        <taxon>Mytiloidea</taxon>
        <taxon>Mytilidae</taxon>
        <taxon>Mytilinae</taxon>
        <taxon>Mytilus</taxon>
    </lineage>
</organism>
<feature type="domain" description="Death" evidence="2">
    <location>
        <begin position="203"/>
        <end position="268"/>
    </location>
</feature>
<dbReference type="AlphaFoldDB" id="A0A8S3QU65"/>
<dbReference type="CDD" id="cd01671">
    <property type="entry name" value="CARD"/>
    <property type="match status" value="1"/>
</dbReference>
<sequence length="378" mass="43364">MKSSDQYIEMREKRVRRSRSIKASSCPTNTRSSNYYISKDQGTSITPPDSPIECKCLVQQKQLLEASHSNVSSDRVLSEVQVLDENGKLPDSAMCNTSDGLLSDFMNTIDERKEVEEVISEEKYNIPSLRCPSTPDTENSDSFVFGNIIDQQLSIMRENIDLKIQMQEVKMHINSFHKDKEDDEIMNHNITSIDDILSKVLCTQKRSEILCDKLCQEFRQIGRELGIQPDMLNHIEDEYLDAEECLHQVILEWSTQTETPSYHALVTACGNVNPDILKCKPLDEKKSMVLERNYSMMCEEMLEVPLLPYLISAGVMSLKMQRYILQPKTHDQRICRLIDILKTRRMASFETETGETLTQPEVSSLTIMDLAKCLLPVY</sequence>
<dbReference type="EMBL" id="CAJPWZ010000732">
    <property type="protein sequence ID" value="CAG2200142.1"/>
    <property type="molecule type" value="Genomic_DNA"/>
</dbReference>
<feature type="compositionally biased region" description="Polar residues" evidence="1">
    <location>
        <begin position="21"/>
        <end position="46"/>
    </location>
</feature>
<dbReference type="Gene3D" id="1.10.533.10">
    <property type="entry name" value="Death Domain, Fas"/>
    <property type="match status" value="2"/>
</dbReference>